<proteinExistence type="predicted"/>
<comment type="caution">
    <text evidence="2">The sequence shown here is derived from an EMBL/GenBank/DDBJ whole genome shotgun (WGS) entry which is preliminary data.</text>
</comment>
<organism evidence="2 3">
    <name type="scientific">Asterophora parasitica</name>
    <dbReference type="NCBI Taxonomy" id="117018"/>
    <lineage>
        <taxon>Eukaryota</taxon>
        <taxon>Fungi</taxon>
        <taxon>Dikarya</taxon>
        <taxon>Basidiomycota</taxon>
        <taxon>Agaricomycotina</taxon>
        <taxon>Agaricomycetes</taxon>
        <taxon>Agaricomycetidae</taxon>
        <taxon>Agaricales</taxon>
        <taxon>Tricholomatineae</taxon>
        <taxon>Lyophyllaceae</taxon>
        <taxon>Asterophora</taxon>
    </lineage>
</organism>
<protein>
    <submittedName>
        <fullName evidence="2">Uncharacterized protein</fullName>
    </submittedName>
</protein>
<accession>A0A9P7FWX1</accession>
<dbReference type="EMBL" id="JABCKV010002582">
    <property type="protein sequence ID" value="KAG5637818.1"/>
    <property type="molecule type" value="Genomic_DNA"/>
</dbReference>
<dbReference type="AlphaFoldDB" id="A0A9P7FWX1"/>
<sequence>TVPQAATQQEIEEAAREQGDGNNGGMGEGEILTGWGVAKTKAKQGETKKTRPKKPNGKQPDDANPPTVNPFAALAPGGDTQPANGGTHGDVPL</sequence>
<evidence type="ECO:0000313" key="3">
    <source>
        <dbReference type="Proteomes" id="UP000775547"/>
    </source>
</evidence>
<feature type="non-terminal residue" evidence="2">
    <location>
        <position position="1"/>
    </location>
</feature>
<feature type="region of interest" description="Disordered" evidence="1">
    <location>
        <begin position="1"/>
        <end position="93"/>
    </location>
</feature>
<evidence type="ECO:0000256" key="1">
    <source>
        <dbReference type="SAM" id="MobiDB-lite"/>
    </source>
</evidence>
<dbReference type="Proteomes" id="UP000775547">
    <property type="component" value="Unassembled WGS sequence"/>
</dbReference>
<reference evidence="2" key="1">
    <citation type="submission" date="2020-07" db="EMBL/GenBank/DDBJ databases">
        <authorList>
            <person name="Nieuwenhuis M."/>
            <person name="Van De Peppel L.J.J."/>
        </authorList>
    </citation>
    <scope>NUCLEOTIDE SEQUENCE</scope>
    <source>
        <strain evidence="2">AP01</strain>
        <tissue evidence="2">Mycelium</tissue>
    </source>
</reference>
<keyword evidence="3" id="KW-1185">Reference proteome</keyword>
<gene>
    <name evidence="2" type="ORF">DXG03_004315</name>
</gene>
<reference evidence="2" key="2">
    <citation type="submission" date="2021-10" db="EMBL/GenBank/DDBJ databases">
        <title>Phylogenomics reveals ancestral predisposition of the termite-cultivated fungus Termitomyces towards a domesticated lifestyle.</title>
        <authorList>
            <person name="Auxier B."/>
            <person name="Grum-Grzhimaylo A."/>
            <person name="Cardenas M.E."/>
            <person name="Lodge J.D."/>
            <person name="Laessoe T."/>
            <person name="Pedersen O."/>
            <person name="Smith M.E."/>
            <person name="Kuyper T.W."/>
            <person name="Franco-Molano E.A."/>
            <person name="Baroni T.J."/>
            <person name="Aanen D.K."/>
        </authorList>
    </citation>
    <scope>NUCLEOTIDE SEQUENCE</scope>
    <source>
        <strain evidence="2">AP01</strain>
        <tissue evidence="2">Mycelium</tissue>
    </source>
</reference>
<name>A0A9P7FWX1_9AGAR</name>
<evidence type="ECO:0000313" key="2">
    <source>
        <dbReference type="EMBL" id="KAG5637818.1"/>
    </source>
</evidence>